<feature type="transmembrane region" description="Helical" evidence="1">
    <location>
        <begin position="58"/>
        <end position="76"/>
    </location>
</feature>
<dbReference type="InterPro" id="IPR012867">
    <property type="entry name" value="DUF1648"/>
</dbReference>
<dbReference type="KEGG" id="cchv:BTM20_03560"/>
<dbReference type="EMBL" id="JAIFTX010000003">
    <property type="protein sequence ID" value="MBX7289840.1"/>
    <property type="molecule type" value="Genomic_DNA"/>
</dbReference>
<feature type="transmembrane region" description="Helical" evidence="1">
    <location>
        <begin position="97"/>
        <end position="116"/>
    </location>
</feature>
<feature type="domain" description="DUF1648" evidence="2">
    <location>
        <begin position="19"/>
        <end position="66"/>
    </location>
</feature>
<protein>
    <submittedName>
        <fullName evidence="3">DUF1648 domain-containing protein</fullName>
    </submittedName>
</protein>
<feature type="transmembrane region" description="Helical" evidence="1">
    <location>
        <begin position="136"/>
        <end position="153"/>
    </location>
</feature>
<name>A0ABD4RFC4_9CLOT</name>
<gene>
    <name evidence="3" type="ORF">K4H94_02075</name>
</gene>
<comment type="caution">
    <text evidence="3">The sequence shown here is derived from an EMBL/GenBank/DDBJ whole genome shotgun (WGS) entry which is preliminary data.</text>
</comment>
<dbReference type="GeneID" id="66300928"/>
<evidence type="ECO:0000313" key="4">
    <source>
        <dbReference type="Proteomes" id="UP000775179"/>
    </source>
</evidence>
<keyword evidence="1" id="KW-0472">Membrane</keyword>
<dbReference type="Proteomes" id="UP000775179">
    <property type="component" value="Unassembled WGS sequence"/>
</dbReference>
<proteinExistence type="predicted"/>
<evidence type="ECO:0000313" key="3">
    <source>
        <dbReference type="EMBL" id="MBX7289840.1"/>
    </source>
</evidence>
<evidence type="ECO:0000259" key="2">
    <source>
        <dbReference type="Pfam" id="PF07853"/>
    </source>
</evidence>
<feature type="transmembrane region" description="Helical" evidence="1">
    <location>
        <begin position="12"/>
        <end position="33"/>
    </location>
</feature>
<organism evidence="3 4">
    <name type="scientific">Clostridium chauvoei</name>
    <dbReference type="NCBI Taxonomy" id="46867"/>
    <lineage>
        <taxon>Bacteria</taxon>
        <taxon>Bacillati</taxon>
        <taxon>Bacillota</taxon>
        <taxon>Clostridia</taxon>
        <taxon>Eubacteriales</taxon>
        <taxon>Clostridiaceae</taxon>
        <taxon>Clostridium</taxon>
    </lineage>
</organism>
<dbReference type="AlphaFoldDB" id="A0ABD4RFC4"/>
<reference evidence="3 4" key="1">
    <citation type="submission" date="2021-08" db="EMBL/GenBank/DDBJ databases">
        <title>Genome sequence analysis of Clostridium chauvoei strains of European origin and evaluation of typing options for outbreak investigations.</title>
        <authorList>
            <person name="Abdel-Glil M."/>
            <person name="Thomas P."/>
            <person name="Seyboldt C."/>
        </authorList>
    </citation>
    <scope>NUCLEOTIDE SEQUENCE [LARGE SCALE GENOMIC DNA]</scope>
    <source>
        <strain evidence="3 4">S0260-09</strain>
    </source>
</reference>
<sequence>MDKATYKKLNKIIDIVGVVLIIALVLITFIGWINAPEIVPTHYNFNGEVDGYGSKNTMFILLPVVVIVYIGMAILSKYPEVYNYCVEINPINKEKQYLMASTFMKIINIEIASMFFYTQSKIVIGMNSEMKNLSSAFLPISLIVIFGTIAIYIRKSIKNK</sequence>
<dbReference type="PANTHER" id="PTHR37810">
    <property type="entry name" value="IMMUNITY PROTEIN SDPI"/>
    <property type="match status" value="1"/>
</dbReference>
<keyword evidence="1" id="KW-1133">Transmembrane helix</keyword>
<dbReference type="PANTHER" id="PTHR37810:SF5">
    <property type="entry name" value="IMMUNITY PROTEIN SDPI"/>
    <property type="match status" value="1"/>
</dbReference>
<evidence type="ECO:0000256" key="1">
    <source>
        <dbReference type="SAM" id="Phobius"/>
    </source>
</evidence>
<dbReference type="Pfam" id="PF07853">
    <property type="entry name" value="DUF1648"/>
    <property type="match status" value="1"/>
</dbReference>
<dbReference type="RefSeq" id="WP_021874916.1">
    <property type="nucleotide sequence ID" value="NZ_CP018624.1"/>
</dbReference>
<keyword evidence="1" id="KW-0812">Transmembrane</keyword>
<accession>A0ABD4RFC4</accession>